<reference evidence="3 4" key="1">
    <citation type="journal article" date="2018" name="Nat. Genet.">
        <title>The Rosa genome provides new insights in the design of modern roses.</title>
        <authorList>
            <person name="Bendahmane M."/>
        </authorList>
    </citation>
    <scope>NUCLEOTIDE SEQUENCE [LARGE SCALE GENOMIC DNA]</scope>
    <source>
        <strain evidence="4">cv. Old Blush</strain>
    </source>
</reference>
<gene>
    <name evidence="3" type="ORF">RchiOBHm_Chr6g0285001</name>
</gene>
<sequence length="119" mass="12714">MDIEPLWALGGWFLLPNCMASAPKSISESHTTSTKLHPLILSLTVVFILLLLVTPLSNPSSMASKRLLLADTTTTTTTNLQPKKAKNSHTSTSSTSTRARSEFGAEAHEVPSGPNPISN</sequence>
<feature type="region of interest" description="Disordered" evidence="1">
    <location>
        <begin position="74"/>
        <end position="119"/>
    </location>
</feature>
<feature type="transmembrane region" description="Helical" evidence="2">
    <location>
        <begin position="36"/>
        <end position="56"/>
    </location>
</feature>
<dbReference type="InterPro" id="IPR037495">
    <property type="entry name" value="CLE41/42/44"/>
</dbReference>
<keyword evidence="2" id="KW-0472">Membrane</keyword>
<dbReference type="Proteomes" id="UP000238479">
    <property type="component" value="Chromosome 6"/>
</dbReference>
<dbReference type="PANTHER" id="PTHR35301:SF1">
    <property type="entry name" value="CLAVATA3_ESR (CLE)-RELATED PROTEIN 41-RELATED"/>
    <property type="match status" value="1"/>
</dbReference>
<dbReference type="PANTHER" id="PTHR35301">
    <property type="entry name" value="CLAVATA3/ESR (CLE)-RELATED PROTEIN 41-RELATED"/>
    <property type="match status" value="1"/>
</dbReference>
<dbReference type="GO" id="GO:0010089">
    <property type="term" value="P:xylem development"/>
    <property type="evidence" value="ECO:0007669"/>
    <property type="project" value="InterPro"/>
</dbReference>
<keyword evidence="2" id="KW-0812">Transmembrane</keyword>
<evidence type="ECO:0000313" key="3">
    <source>
        <dbReference type="EMBL" id="PRQ25562.1"/>
    </source>
</evidence>
<keyword evidence="2" id="KW-1133">Transmembrane helix</keyword>
<organism evidence="3 4">
    <name type="scientific">Rosa chinensis</name>
    <name type="common">China rose</name>
    <dbReference type="NCBI Taxonomy" id="74649"/>
    <lineage>
        <taxon>Eukaryota</taxon>
        <taxon>Viridiplantae</taxon>
        <taxon>Streptophyta</taxon>
        <taxon>Embryophyta</taxon>
        <taxon>Tracheophyta</taxon>
        <taxon>Spermatophyta</taxon>
        <taxon>Magnoliopsida</taxon>
        <taxon>eudicotyledons</taxon>
        <taxon>Gunneridae</taxon>
        <taxon>Pentapetalae</taxon>
        <taxon>rosids</taxon>
        <taxon>fabids</taxon>
        <taxon>Rosales</taxon>
        <taxon>Rosaceae</taxon>
        <taxon>Rosoideae</taxon>
        <taxon>Rosoideae incertae sedis</taxon>
        <taxon>Rosa</taxon>
    </lineage>
</organism>
<dbReference type="EMBL" id="PDCK01000044">
    <property type="protein sequence ID" value="PRQ25562.1"/>
    <property type="molecule type" value="Genomic_DNA"/>
</dbReference>
<feature type="compositionally biased region" description="Basic and acidic residues" evidence="1">
    <location>
        <begin position="99"/>
        <end position="109"/>
    </location>
</feature>
<evidence type="ECO:0008006" key="5">
    <source>
        <dbReference type="Google" id="ProtNLM"/>
    </source>
</evidence>
<evidence type="ECO:0000313" key="4">
    <source>
        <dbReference type="Proteomes" id="UP000238479"/>
    </source>
</evidence>
<evidence type="ECO:0000256" key="2">
    <source>
        <dbReference type="SAM" id="Phobius"/>
    </source>
</evidence>
<protein>
    <recommendedName>
        <fullName evidence="5">CLAVATA3/ESR (CLE)-related protein 44</fullName>
    </recommendedName>
</protein>
<accession>A0A2P6PUF9</accession>
<dbReference type="OMA" id="TTMKLHP"/>
<keyword evidence="4" id="KW-1185">Reference proteome</keyword>
<name>A0A2P6PUF9_ROSCH</name>
<proteinExistence type="predicted"/>
<dbReference type="GO" id="GO:0033612">
    <property type="term" value="F:receptor serine/threonine kinase binding"/>
    <property type="evidence" value="ECO:0007669"/>
    <property type="project" value="InterPro"/>
</dbReference>
<evidence type="ECO:0000256" key="1">
    <source>
        <dbReference type="SAM" id="MobiDB-lite"/>
    </source>
</evidence>
<dbReference type="GO" id="GO:0048046">
    <property type="term" value="C:apoplast"/>
    <property type="evidence" value="ECO:0007669"/>
    <property type="project" value="TreeGrafter"/>
</dbReference>
<comment type="caution">
    <text evidence="3">The sequence shown here is derived from an EMBL/GenBank/DDBJ whole genome shotgun (WGS) entry which is preliminary data.</text>
</comment>
<dbReference type="AlphaFoldDB" id="A0A2P6PUF9"/>
<dbReference type="OrthoDB" id="759183at2759"/>
<dbReference type="Gramene" id="PRQ25562">
    <property type="protein sequence ID" value="PRQ25562"/>
    <property type="gene ID" value="RchiOBHm_Chr6g0285001"/>
</dbReference>